<reference evidence="4" key="2">
    <citation type="journal article" date="2020" name="Antonie Van Leeuwenhoek">
        <title>Labilibaculum antarcticum sp. nov., a novel facultative anaerobic, psychrotorelant bacterium isolated from marine sediment of Antarctica.</title>
        <authorList>
            <person name="Watanabe M."/>
            <person name="Kojima H."/>
            <person name="Fukui M."/>
        </authorList>
    </citation>
    <scope>NUCLEOTIDE SEQUENCE [LARGE SCALE GENOMIC DNA]</scope>
    <source>
        <strain evidence="4">SPP2</strain>
    </source>
</reference>
<dbReference type="Proteomes" id="UP000218267">
    <property type="component" value="Chromosome"/>
</dbReference>
<evidence type="ECO:0000313" key="4">
    <source>
        <dbReference type="Proteomes" id="UP000218267"/>
    </source>
</evidence>
<sequence length="221" mass="24880">MYKLILGILFFAIGNSAFSQTKAELGFFGGVSYYLGDINPQKQFYSNSVALGGIYRYNFNSRYALRASMLFSGLEGEDKDFNNSYQKARGASFKTDLVDLSLQVEFNFQSFWSPKKAKSKNLVPYITGGIGYIAPSSTSSSFTIPMGVGVKTNLTGRWTAALEWSFRKTFTDDLDHLDDPNNLNTSTLMHNNDWASFFGVMISYKLFPDNAECHSYDRFVK</sequence>
<dbReference type="InterPro" id="IPR011250">
    <property type="entry name" value="OMP/PagP_B-barrel"/>
</dbReference>
<feature type="signal peptide" evidence="1">
    <location>
        <begin position="1"/>
        <end position="19"/>
    </location>
</feature>
<keyword evidence="1" id="KW-0732">Signal</keyword>
<gene>
    <name evidence="3" type="ORF">ALGA_1086</name>
</gene>
<evidence type="ECO:0000259" key="2">
    <source>
        <dbReference type="Pfam" id="PF19573"/>
    </source>
</evidence>
<dbReference type="OrthoDB" id="654178at2"/>
<dbReference type="Gene3D" id="2.40.160.20">
    <property type="match status" value="1"/>
</dbReference>
<dbReference type="RefSeq" id="WP_096428375.1">
    <property type="nucleotide sequence ID" value="NZ_AP018042.1"/>
</dbReference>
<evidence type="ECO:0000313" key="3">
    <source>
        <dbReference type="EMBL" id="BAX79472.1"/>
    </source>
</evidence>
<organism evidence="3 4">
    <name type="scientific">Labilibaculum antarcticum</name>
    <dbReference type="NCBI Taxonomy" id="1717717"/>
    <lineage>
        <taxon>Bacteria</taxon>
        <taxon>Pseudomonadati</taxon>
        <taxon>Bacteroidota</taxon>
        <taxon>Bacteroidia</taxon>
        <taxon>Marinilabiliales</taxon>
        <taxon>Marinifilaceae</taxon>
        <taxon>Labilibaculum</taxon>
    </lineage>
</organism>
<proteinExistence type="predicted"/>
<keyword evidence="4" id="KW-1185">Reference proteome</keyword>
<feature type="chain" id="PRO_5012959939" description="DUF6089 domain-containing protein" evidence="1">
    <location>
        <begin position="20"/>
        <end position="221"/>
    </location>
</feature>
<dbReference type="AlphaFoldDB" id="A0A1Y1CHI2"/>
<protein>
    <recommendedName>
        <fullName evidence="2">DUF6089 domain-containing protein</fullName>
    </recommendedName>
</protein>
<reference evidence="3 4" key="1">
    <citation type="journal article" date="2018" name="Mar. Genomics">
        <title>Complete genome sequence of Marinifilaceae bacterium strain SPP2, isolated from the Antarctic marine sediment.</title>
        <authorList>
            <person name="Watanabe M."/>
            <person name="Kojima H."/>
            <person name="Fukui M."/>
        </authorList>
    </citation>
    <scope>NUCLEOTIDE SEQUENCE [LARGE SCALE GENOMIC DNA]</scope>
    <source>
        <strain evidence="3 4">SPP2</strain>
    </source>
</reference>
<dbReference type="InterPro" id="IPR045743">
    <property type="entry name" value="DUF6089"/>
</dbReference>
<feature type="domain" description="DUF6089" evidence="2">
    <location>
        <begin position="6"/>
        <end position="206"/>
    </location>
</feature>
<dbReference type="KEGG" id="mbas:ALGA_1086"/>
<dbReference type="SUPFAM" id="SSF56925">
    <property type="entry name" value="OMPA-like"/>
    <property type="match status" value="1"/>
</dbReference>
<evidence type="ECO:0000256" key="1">
    <source>
        <dbReference type="SAM" id="SignalP"/>
    </source>
</evidence>
<name>A0A1Y1CHI2_9BACT</name>
<dbReference type="EMBL" id="AP018042">
    <property type="protein sequence ID" value="BAX79472.1"/>
    <property type="molecule type" value="Genomic_DNA"/>
</dbReference>
<dbReference type="Pfam" id="PF19573">
    <property type="entry name" value="DUF6089"/>
    <property type="match status" value="1"/>
</dbReference>
<accession>A0A1Y1CHI2</accession>